<dbReference type="SUPFAM" id="SSF52058">
    <property type="entry name" value="L domain-like"/>
    <property type="match status" value="1"/>
</dbReference>
<dbReference type="InterPro" id="IPR044060">
    <property type="entry name" value="Bacterial_rp_domain"/>
</dbReference>
<dbReference type="EMBL" id="NGMS01000001">
    <property type="protein sequence ID" value="OTP26332.1"/>
    <property type="molecule type" value="Genomic_DNA"/>
</dbReference>
<gene>
    <name evidence="4" type="ORF">A5802_000043</name>
</gene>
<feature type="domain" description="Bacterial repeat" evidence="3">
    <location>
        <begin position="507"/>
        <end position="575"/>
    </location>
</feature>
<sequence>MRWKYFWKKWSSIVTVVMLLLLLPMGQVIAIHIEPMESQREEINNEESTLQEFVTDSNFLPQGEASDALLEISEEAYEEYLNSYNEIRASLTPSSETISVEDKANEQEKDNSENTMNGSEGIDLPSARVVRSGQLGTIPWSLDNTGTLTLGSGIFDERNDVGGRYETIDYFNHFAHRDLIQRIVITGRIELRGRMQGRHNHLESGNASGQGLFSNMSNLRTIEGIHHLDTTNVTDMSTMFWNLSSLVELDLSSFNTTNVELMGYMFAGMSTITRLDLSSFNTVNVTDLRSMFLGMSNLVDLDISSFNTENVRNMDGMFSSVSKLKELDLSHFDTRNVTTMIGMFNGTRDLTNLNISNFDTSNVTNMVLMFADASSLTTLDLSHFDTRNVSVMTGMFDGATSLTELNIQNFNMSGLTQSLMLLFRGAPLRKLVLGENAQFFGMTFLAELPSTATHRPTWRNVGSGTPEKPKGSFSLTSEELMTMYSGNGIADTWVWQPRVFSPFTIDVEGQGTVNPNTTLTVESDEIIDISATPALGWRFSHWRMDSGEGDIDDVNRATTTFEMGEEEVRLTAVFTDLTAMMSVRVPMAAVFNTTASSNHRTIVSPEYRIYNDSSFGILVDVVTAKNLKEMAIIDELNVSASGNENTLIAQGAVKEENDFQLFPLLTQDSNTFEFTGTASELPEDKVQITPSFDMVLRFIPDP</sequence>
<keyword evidence="1" id="KW-0732">Signal</keyword>
<name>A0A242KY92_ENTMU</name>
<protein>
    <recommendedName>
        <fullName evidence="3">Bacterial repeat domain-containing protein</fullName>
    </recommendedName>
</protein>
<dbReference type="InterPro" id="IPR032675">
    <property type="entry name" value="LRR_dom_sf"/>
</dbReference>
<dbReference type="PANTHER" id="PTHR24373:SF275">
    <property type="entry name" value="TIR DOMAIN-CONTAINING PROTEIN"/>
    <property type="match status" value="1"/>
</dbReference>
<dbReference type="PANTHER" id="PTHR24373">
    <property type="entry name" value="SLIT RELATED LEUCINE-RICH REPEAT NEURONAL PROTEIN"/>
    <property type="match status" value="1"/>
</dbReference>
<reference evidence="4 5" key="1">
    <citation type="submission" date="2017-05" db="EMBL/GenBank/DDBJ databases">
        <title>The Genome Sequence of Enterococcus mundtii 6B1_DIV0119.</title>
        <authorList>
            <consortium name="The Broad Institute Genomics Platform"/>
            <consortium name="The Broad Institute Genomic Center for Infectious Diseases"/>
            <person name="Earl A."/>
            <person name="Manson A."/>
            <person name="Schwartman J."/>
            <person name="Gilmore M."/>
            <person name="Abouelleil A."/>
            <person name="Cao P."/>
            <person name="Chapman S."/>
            <person name="Cusick C."/>
            <person name="Shea T."/>
            <person name="Young S."/>
            <person name="Neafsey D."/>
            <person name="Nusbaum C."/>
            <person name="Birren B."/>
        </authorList>
    </citation>
    <scope>NUCLEOTIDE SEQUENCE [LARGE SCALE GENOMIC DNA]</scope>
    <source>
        <strain evidence="4 5">6B1_DIV0119</strain>
    </source>
</reference>
<dbReference type="InterPro" id="IPR005046">
    <property type="entry name" value="DUF285"/>
</dbReference>
<accession>A0A242KY92</accession>
<dbReference type="InterPro" id="IPR050328">
    <property type="entry name" value="Dev_Immune_Receptor"/>
</dbReference>
<feature type="region of interest" description="Disordered" evidence="2">
    <location>
        <begin position="93"/>
        <end position="123"/>
    </location>
</feature>
<evidence type="ECO:0000313" key="5">
    <source>
        <dbReference type="Proteomes" id="UP000195024"/>
    </source>
</evidence>
<dbReference type="Gene3D" id="3.80.10.10">
    <property type="entry name" value="Ribonuclease Inhibitor"/>
    <property type="match status" value="1"/>
</dbReference>
<evidence type="ECO:0000256" key="1">
    <source>
        <dbReference type="ARBA" id="ARBA00022729"/>
    </source>
</evidence>
<organism evidence="4 5">
    <name type="scientific">Enterococcus mundtii</name>
    <dbReference type="NCBI Taxonomy" id="53346"/>
    <lineage>
        <taxon>Bacteria</taxon>
        <taxon>Bacillati</taxon>
        <taxon>Bacillota</taxon>
        <taxon>Bacilli</taxon>
        <taxon>Lactobacillales</taxon>
        <taxon>Enterococcaceae</taxon>
        <taxon>Enterococcus</taxon>
    </lineage>
</organism>
<dbReference type="AlphaFoldDB" id="A0A242KY92"/>
<dbReference type="Pfam" id="PF03382">
    <property type="entry name" value="DUF285"/>
    <property type="match status" value="1"/>
</dbReference>
<evidence type="ECO:0000256" key="2">
    <source>
        <dbReference type="SAM" id="MobiDB-lite"/>
    </source>
</evidence>
<feature type="compositionally biased region" description="Basic and acidic residues" evidence="2">
    <location>
        <begin position="100"/>
        <end position="112"/>
    </location>
</feature>
<comment type="caution">
    <text evidence="4">The sequence shown here is derived from an EMBL/GenBank/DDBJ whole genome shotgun (WGS) entry which is preliminary data.</text>
</comment>
<dbReference type="Proteomes" id="UP000195024">
    <property type="component" value="Unassembled WGS sequence"/>
</dbReference>
<dbReference type="NCBIfam" id="TIGR02167">
    <property type="entry name" value="Liste_lipo_26"/>
    <property type="match status" value="7"/>
</dbReference>
<evidence type="ECO:0000313" key="4">
    <source>
        <dbReference type="EMBL" id="OTP26332.1"/>
    </source>
</evidence>
<dbReference type="InterPro" id="IPR011889">
    <property type="entry name" value="Liste_lipo_26"/>
</dbReference>
<dbReference type="RefSeq" id="WP_086334302.1">
    <property type="nucleotide sequence ID" value="NZ_CABHEA010000020.1"/>
</dbReference>
<proteinExistence type="predicted"/>
<evidence type="ECO:0000259" key="3">
    <source>
        <dbReference type="Pfam" id="PF18998"/>
    </source>
</evidence>
<dbReference type="Pfam" id="PF18998">
    <property type="entry name" value="Flg_new_2"/>
    <property type="match status" value="1"/>
</dbReference>